<proteinExistence type="predicted"/>
<name>A0ABD2QPY6_9PLAT</name>
<sequence length="313" mass="36236">MLFKLFLTINFLIHLDCLAIQEPDKKAASGYAEKEFMLLFDNGHYVYNTTTIFTTSDAGASFEIKQIINSTFLGHFERKPDVYIIFTVLTGDSKSNTTKVYLGETKDYGKAWKIQPIDLKPKNKHFDYRRDALKLHSFAGAESFMLIHDSSKNLYLSTNGGKKWEKVGNQVDDFFWNEYTKPNKREYSFFFLQTNNAFFRAEVVRCYSSSKPDCFIPIKINLVAYNISKVHRPLVHYWPNVENSSPKSTIFYLETFKHDSKPTLMSDPRDYMSNQTKLLDNKLVLYDGTTNIIKSVFLPVPKEYDVGALPFVI</sequence>
<dbReference type="EMBL" id="JBJKFK010000028">
    <property type="protein sequence ID" value="KAL3320801.1"/>
    <property type="molecule type" value="Genomic_DNA"/>
</dbReference>
<dbReference type="SUPFAM" id="SSF110296">
    <property type="entry name" value="Oligoxyloglucan reducing end-specific cellobiohydrolase"/>
    <property type="match status" value="1"/>
</dbReference>
<organism evidence="2 3">
    <name type="scientific">Cichlidogyrus casuarinus</name>
    <dbReference type="NCBI Taxonomy" id="1844966"/>
    <lineage>
        <taxon>Eukaryota</taxon>
        <taxon>Metazoa</taxon>
        <taxon>Spiralia</taxon>
        <taxon>Lophotrochozoa</taxon>
        <taxon>Platyhelminthes</taxon>
        <taxon>Monogenea</taxon>
        <taxon>Monopisthocotylea</taxon>
        <taxon>Dactylogyridea</taxon>
        <taxon>Ancyrocephalidae</taxon>
        <taxon>Cichlidogyrus</taxon>
    </lineage>
</organism>
<dbReference type="AlphaFoldDB" id="A0ABD2QPY6"/>
<dbReference type="Proteomes" id="UP001626550">
    <property type="component" value="Unassembled WGS sequence"/>
</dbReference>
<dbReference type="Gene3D" id="2.130.10.10">
    <property type="entry name" value="YVTN repeat-like/Quinoprotein amine dehydrogenase"/>
    <property type="match status" value="1"/>
</dbReference>
<keyword evidence="1" id="KW-0732">Signal</keyword>
<accession>A0ABD2QPY6</accession>
<comment type="caution">
    <text evidence="2">The sequence shown here is derived from an EMBL/GenBank/DDBJ whole genome shotgun (WGS) entry which is preliminary data.</text>
</comment>
<reference evidence="2 3" key="1">
    <citation type="submission" date="2024-11" db="EMBL/GenBank/DDBJ databases">
        <title>Adaptive evolution of stress response genes in parasites aligns with host niche diversity.</title>
        <authorList>
            <person name="Hahn C."/>
            <person name="Resl P."/>
        </authorList>
    </citation>
    <scope>NUCLEOTIDE SEQUENCE [LARGE SCALE GENOMIC DNA]</scope>
    <source>
        <strain evidence="2">EGGRZ-B1_66</strain>
        <tissue evidence="2">Body</tissue>
    </source>
</reference>
<protein>
    <recommendedName>
        <fullName evidence="4">Sortilin N-terminal domain-containing protein</fullName>
    </recommendedName>
</protein>
<keyword evidence="3" id="KW-1185">Reference proteome</keyword>
<evidence type="ECO:0000313" key="2">
    <source>
        <dbReference type="EMBL" id="KAL3320801.1"/>
    </source>
</evidence>
<feature type="signal peptide" evidence="1">
    <location>
        <begin position="1"/>
        <end position="19"/>
    </location>
</feature>
<evidence type="ECO:0000313" key="3">
    <source>
        <dbReference type="Proteomes" id="UP001626550"/>
    </source>
</evidence>
<evidence type="ECO:0000256" key="1">
    <source>
        <dbReference type="SAM" id="SignalP"/>
    </source>
</evidence>
<gene>
    <name evidence="2" type="ORF">Ciccas_000517</name>
</gene>
<evidence type="ECO:0008006" key="4">
    <source>
        <dbReference type="Google" id="ProtNLM"/>
    </source>
</evidence>
<feature type="chain" id="PRO_5044791204" description="Sortilin N-terminal domain-containing protein" evidence="1">
    <location>
        <begin position="20"/>
        <end position="313"/>
    </location>
</feature>
<dbReference type="InterPro" id="IPR015943">
    <property type="entry name" value="WD40/YVTN_repeat-like_dom_sf"/>
</dbReference>